<feature type="domain" description="Type II secretion system protein GspE N-terminal" evidence="1">
    <location>
        <begin position="214"/>
        <end position="296"/>
    </location>
</feature>
<organism evidence="2 3">
    <name type="scientific">Ideonella alba</name>
    <dbReference type="NCBI Taxonomy" id="2824118"/>
    <lineage>
        <taxon>Bacteria</taxon>
        <taxon>Pseudomonadati</taxon>
        <taxon>Pseudomonadota</taxon>
        <taxon>Betaproteobacteria</taxon>
        <taxon>Burkholderiales</taxon>
        <taxon>Sphaerotilaceae</taxon>
        <taxon>Ideonella</taxon>
    </lineage>
</organism>
<evidence type="ECO:0000313" key="2">
    <source>
        <dbReference type="EMBL" id="MBQ0929053.1"/>
    </source>
</evidence>
<accession>A0A940Y5E9</accession>
<keyword evidence="3" id="KW-1185">Reference proteome</keyword>
<sequence length="307" mass="33599">MPSPSTPAAPDAAAAEALAGWPIERSLTVGAPVVDLLDEPGLPAEIEGRQGRRVATRLLSLQHDEQAALIRIPPKWQWMSMPLSRVTCIRMVSRSMPQRVEPCSFTLSMRHGVSLHGEALALAEHPLGLFVVQALDAGEGCQRVFYPRGGWSSLILGHGTPPTTRPCDNPDALRVSLQAVQAAGPRLGGALAGLQQRRQQRQWLHSRAQDAWADVPRVDVLSYPVEVAALRHLGYERARRLDALPLGALDGSQVVVVDDPGRRDTLRELGFLFGSRVTAVLPARHSTAYLVQEIYERHGLAPTRWFD</sequence>
<evidence type="ECO:0000313" key="3">
    <source>
        <dbReference type="Proteomes" id="UP000676246"/>
    </source>
</evidence>
<dbReference type="SUPFAM" id="SSF160246">
    <property type="entry name" value="EspE N-terminal domain-like"/>
    <property type="match status" value="1"/>
</dbReference>
<proteinExistence type="predicted"/>
<reference evidence="2 3" key="1">
    <citation type="submission" date="2021-04" db="EMBL/GenBank/DDBJ databases">
        <title>The genome sequence of Ideonella sp. 3Y2.</title>
        <authorList>
            <person name="Liu Y."/>
        </authorList>
    </citation>
    <scope>NUCLEOTIDE SEQUENCE [LARGE SCALE GENOMIC DNA]</scope>
    <source>
        <strain evidence="2 3">3Y2</strain>
    </source>
</reference>
<protein>
    <recommendedName>
        <fullName evidence="1">Type II secretion system protein GspE N-terminal domain-containing protein</fullName>
    </recommendedName>
</protein>
<name>A0A940Y5E9_9BURK</name>
<dbReference type="InterPro" id="IPR007831">
    <property type="entry name" value="T2SS_GspE_N"/>
</dbReference>
<dbReference type="Pfam" id="PF05157">
    <property type="entry name" value="MshEN"/>
    <property type="match status" value="1"/>
</dbReference>
<dbReference type="EMBL" id="JAGQDD010000001">
    <property type="protein sequence ID" value="MBQ0929053.1"/>
    <property type="molecule type" value="Genomic_DNA"/>
</dbReference>
<dbReference type="RefSeq" id="WP_210851226.1">
    <property type="nucleotide sequence ID" value="NZ_JAGQDD010000001.1"/>
</dbReference>
<dbReference type="AlphaFoldDB" id="A0A940Y5E9"/>
<dbReference type="Proteomes" id="UP000676246">
    <property type="component" value="Unassembled WGS sequence"/>
</dbReference>
<dbReference type="InterPro" id="IPR037257">
    <property type="entry name" value="T2SS_E_N_sf"/>
</dbReference>
<gene>
    <name evidence="2" type="ORF">KAK03_01045</name>
</gene>
<evidence type="ECO:0000259" key="1">
    <source>
        <dbReference type="Pfam" id="PF05157"/>
    </source>
</evidence>
<comment type="caution">
    <text evidence="2">The sequence shown here is derived from an EMBL/GenBank/DDBJ whole genome shotgun (WGS) entry which is preliminary data.</text>
</comment>